<name>A1Z6N3_DROME</name>
<dbReference type="EMBL" id="AE013599">
    <property type="protein sequence ID" value="AAM70811.1"/>
    <property type="molecule type" value="Genomic_DNA"/>
</dbReference>
<reference evidence="3 5" key="7">
    <citation type="journal article" date="2007" name="Science">
        <title>The Release 5.1 annotation of Drosophila melanogaster heterochromatin.</title>
        <authorList>
            <person name="Smith C.D."/>
            <person name="Shu S."/>
            <person name="Mungall C.J."/>
            <person name="Karpen G.H."/>
        </authorList>
    </citation>
    <scope>NUCLEOTIDE SEQUENCE [LARGE SCALE GENOMIC DNA]</scope>
    <source>
        <strain evidence="5">Berkeley</strain>
    </source>
</reference>
<dbReference type="AlphaFoldDB" id="A1Z6N3"/>
<dbReference type="Proteomes" id="UP000000803">
    <property type="component" value="Chromosome 2R"/>
</dbReference>
<reference evidence="3 5" key="9">
    <citation type="journal article" date="2015" name="G3 (Bethesda)">
        <title>Gene Model Annotations for Drosophila melanogaster: Impact of High-Throughput Data.</title>
        <authorList>
            <consortium name="FlyBase Consortium"/>
            <person name="Matthews B.B."/>
            <person name="Dos Santos G."/>
            <person name="Crosby M.A."/>
            <person name="Emmert D.B."/>
            <person name="St Pierre S.E."/>
            <person name="Gramates L.S."/>
            <person name="Zhou P."/>
            <person name="Schroeder A.J."/>
            <person name="Falls K."/>
            <person name="Strelets V."/>
            <person name="Russo S.M."/>
            <person name="Gelbart W.M."/>
            <person name="null"/>
        </authorList>
    </citation>
    <scope>NUCLEOTIDE SEQUENCE [LARGE SCALE GENOMIC DNA]</scope>
    <source>
        <strain evidence="5">Berkeley</strain>
    </source>
</reference>
<feature type="compositionally biased region" description="Polar residues" evidence="1">
    <location>
        <begin position="207"/>
        <end position="222"/>
    </location>
</feature>
<dbReference type="FlyBase" id="FBgn0033090">
    <property type="gene designation" value="CG15909"/>
</dbReference>
<reference evidence="3 5" key="11">
    <citation type="journal article" date="2015" name="Genome Res.">
        <title>The Release 6 reference sequence of the Drosophila melanogaster genome.</title>
        <authorList>
            <person name="Hoskins R.A."/>
            <person name="Carlson J.W."/>
            <person name="Wan K.H."/>
            <person name="Park S."/>
            <person name="Mendez I."/>
            <person name="Galle S.E."/>
            <person name="Booth B.W."/>
            <person name="Pfeiffer B.D."/>
            <person name="George R.A."/>
            <person name="Svirskas R."/>
            <person name="Krzywinski M."/>
            <person name="Schein J."/>
            <person name="Accardo M.C."/>
            <person name="Damia E."/>
            <person name="Messina G."/>
            <person name="Mendez-Lago M."/>
            <person name="de Pablos B."/>
            <person name="Demakova O.V."/>
            <person name="Andreyeva E.N."/>
            <person name="Boldyreva L.V."/>
            <person name="Marra M."/>
            <person name="Carvalho A.B."/>
            <person name="Dimitri P."/>
            <person name="Villasante A."/>
            <person name="Zhimulev I.F."/>
            <person name="Rubin G.M."/>
            <person name="Karpen G.H."/>
            <person name="Celniker S.E."/>
        </authorList>
    </citation>
    <scope>NUCLEOTIDE SEQUENCE [LARGE SCALE GENOMIC DNA]</scope>
    <source>
        <strain evidence="5">Berkeley</strain>
    </source>
</reference>
<dbReference type="InParanoid" id="A1Z6N3"/>
<feature type="region of interest" description="Disordered" evidence="1">
    <location>
        <begin position="206"/>
        <end position="234"/>
    </location>
</feature>
<dbReference type="BioGRID-ORCS" id="35572">
    <property type="hits" value="0 hits in 1 CRISPR screen"/>
</dbReference>
<dbReference type="OMA" id="SYLNWDI"/>
<feature type="region of interest" description="Disordered" evidence="1">
    <location>
        <begin position="164"/>
        <end position="191"/>
    </location>
</feature>
<keyword evidence="5" id="KW-1185">Reference proteome</keyword>
<reference evidence="3 5" key="4">
    <citation type="journal article" date="2002" name="Genome Biol.">
        <title>The transposable elements of the Drosophila melanogaster euchromatin: a genomics perspective.</title>
        <authorList>
            <person name="Kaminker J.S."/>
            <person name="Bergman C.M."/>
            <person name="Kronmiller B."/>
            <person name="Carlson J."/>
            <person name="Svirskas R."/>
            <person name="Patel S."/>
            <person name="Frise E."/>
            <person name="Wheeler D.A."/>
            <person name="Lewis S.E."/>
            <person name="Rubin G.M."/>
            <person name="Ashburner M."/>
            <person name="Celniker S.E."/>
        </authorList>
    </citation>
    <scope>NUCLEOTIDE SEQUENCE [LARGE SCALE GENOMIC DNA]</scope>
    <source>
        <strain evidence="5">Berkeley</strain>
    </source>
</reference>
<reference evidence="3 5" key="2">
    <citation type="journal article" date="2002" name="Genome Biol.">
        <title>Finishing a whole-genome shotgun: release 3 of the Drosophila melanogaster euchromatic genome sequence.</title>
        <authorList>
            <person name="Celniker S.E."/>
            <person name="Wheeler D.A."/>
            <person name="Kronmiller B."/>
            <person name="Carlson J.W."/>
            <person name="Halpern A."/>
            <person name="Patel S."/>
            <person name="Adams M."/>
            <person name="Champe M."/>
            <person name="Dugan S.P."/>
            <person name="Frise E."/>
            <person name="Hodgson A."/>
            <person name="George R.A."/>
            <person name="Hoskins R.A."/>
            <person name="Laverty T."/>
            <person name="Muzny D.M."/>
            <person name="Nelson C.R."/>
            <person name="Pacleb J.M."/>
            <person name="Park S."/>
            <person name="Pfeiffer B.D."/>
            <person name="Richards S."/>
            <person name="Sodergren E.J."/>
            <person name="Svirskas R."/>
            <person name="Tabor P.E."/>
            <person name="Wan K."/>
            <person name="Stapleton M."/>
            <person name="Sutton G.G."/>
            <person name="Venter C."/>
            <person name="Weinstock G."/>
            <person name="Scherer S.E."/>
            <person name="Myers E.W."/>
            <person name="Gibbs R.A."/>
            <person name="Rubin G.M."/>
        </authorList>
    </citation>
    <scope>NUCLEOTIDE SEQUENCE [LARGE SCALE GENOMIC DNA]</scope>
    <source>
        <strain evidence="5">Berkeley</strain>
    </source>
</reference>
<dbReference type="KEGG" id="dme:Dmel_CG15909"/>
<accession>A1Z6N3</accession>
<reference evidence="3 5" key="10">
    <citation type="journal article" date="2015" name="G3 (Bethesda)">
        <title>Gene Model Annotations for Drosophila melanogaster: The Rule-Benders.</title>
        <authorList>
            <consortium name="FlyBase Consortium"/>
            <person name="Crosby M.A."/>
            <person name="Gramates L.S."/>
            <person name="Dos Santos G."/>
            <person name="Matthews B.B."/>
            <person name="St Pierre S.E."/>
            <person name="Zhou P."/>
            <person name="Schroeder A.J."/>
            <person name="Falls K."/>
            <person name="Emmert D.B."/>
            <person name="Russo S.M."/>
            <person name="Gelbart W.M."/>
            <person name="null"/>
        </authorList>
    </citation>
    <scope>NUCLEOTIDE SEQUENCE [LARGE SCALE GENOMIC DNA]</scope>
    <source>
        <strain evidence="5">Berkeley</strain>
    </source>
</reference>
<dbReference type="Bgee" id="FBgn0033090">
    <property type="expression patterns" value="Expressed in adult tyraminergic neuron in brain and 10 other cell types or tissues"/>
</dbReference>
<protein>
    <submittedName>
        <fullName evidence="3">Uncharacterized protein</fullName>
    </submittedName>
</protein>
<evidence type="ECO:0000313" key="3">
    <source>
        <dbReference type="EMBL" id="AAM70811.1"/>
    </source>
</evidence>
<organism evidence="3 5">
    <name type="scientific">Drosophila melanogaster</name>
    <name type="common">Fruit fly</name>
    <dbReference type="NCBI Taxonomy" id="7227"/>
    <lineage>
        <taxon>Eukaryota</taxon>
        <taxon>Metazoa</taxon>
        <taxon>Ecdysozoa</taxon>
        <taxon>Arthropoda</taxon>
        <taxon>Hexapoda</taxon>
        <taxon>Insecta</taxon>
        <taxon>Pterygota</taxon>
        <taxon>Neoptera</taxon>
        <taxon>Endopterygota</taxon>
        <taxon>Diptera</taxon>
        <taxon>Brachycera</taxon>
        <taxon>Muscomorpha</taxon>
        <taxon>Ephydroidea</taxon>
        <taxon>Drosophilidae</taxon>
        <taxon>Drosophila</taxon>
        <taxon>Sophophora</taxon>
    </lineage>
</organism>
<evidence type="ECO:0000313" key="5">
    <source>
        <dbReference type="Proteomes" id="UP000000803"/>
    </source>
</evidence>
<dbReference type="VEuPathDB" id="VectorBase:FBgn0033090"/>
<dbReference type="UCSC" id="CG15909-RA">
    <property type="organism name" value="d. melanogaster"/>
</dbReference>
<reference evidence="3 5" key="1">
    <citation type="journal article" date="2000" name="Science">
        <title>The genome sequence of Drosophila melanogaster.</title>
        <authorList>
            <person name="Adams M.D."/>
            <person name="Celniker S.E."/>
            <person name="Holt R.A."/>
            <person name="Evans C.A."/>
            <person name="Gocayne J.D."/>
            <person name="Amanatides P.G."/>
            <person name="Scherer S.E."/>
            <person name="Li P.W."/>
            <person name="Hoskins R.A."/>
            <person name="Galle R.F."/>
            <person name="George R.A."/>
            <person name="Lewis S.E."/>
            <person name="Richards S."/>
            <person name="Ashburner M."/>
            <person name="Henderson S.N."/>
            <person name="Sutton G.G."/>
            <person name="Wortman J.R."/>
            <person name="Yandell M.D."/>
            <person name="Zhang Q."/>
            <person name="Chen L.X."/>
            <person name="Brandon R.C."/>
            <person name="Rogers Y.H."/>
            <person name="Blazej R.G."/>
            <person name="Champe M."/>
            <person name="Pfeiffer B.D."/>
            <person name="Wan K.H."/>
            <person name="Doyle C."/>
            <person name="Baxter E.G."/>
            <person name="Helt G."/>
            <person name="Nelson C.R."/>
            <person name="Gabor G.L."/>
            <person name="Abril J.F."/>
            <person name="Agbayani A."/>
            <person name="An H.J."/>
            <person name="Andrews-Pfannkoch C."/>
            <person name="Baldwin D."/>
            <person name="Ballew R.M."/>
            <person name="Basu A."/>
            <person name="Baxendale J."/>
            <person name="Bayraktaroglu L."/>
            <person name="Beasley E.M."/>
            <person name="Beeson K.Y."/>
            <person name="Benos P.V."/>
            <person name="Berman B.P."/>
            <person name="Bhandari D."/>
            <person name="Bolshakov S."/>
            <person name="Borkova D."/>
            <person name="Botchan M.R."/>
            <person name="Bouck J."/>
            <person name="Brokstein P."/>
            <person name="Brottier P."/>
            <person name="Burtis K.C."/>
            <person name="Busam D.A."/>
            <person name="Butler H."/>
            <person name="Cadieu E."/>
            <person name="Center A."/>
            <person name="Chandra I."/>
            <person name="Cherry J.M."/>
            <person name="Cawley S."/>
            <person name="Dahlke C."/>
            <person name="Davenport L.B."/>
            <person name="Davies P."/>
            <person name="de Pablos B."/>
            <person name="Delcher A."/>
            <person name="Deng Z."/>
            <person name="Mays A.D."/>
            <person name="Dew I."/>
            <person name="Dietz S.M."/>
            <person name="Dodson K."/>
            <person name="Doup L.E."/>
            <person name="Downes M."/>
            <person name="Dugan-Rocha S."/>
            <person name="Dunkov B.C."/>
            <person name="Dunn P."/>
            <person name="Durbin K.J."/>
            <person name="Evangelista C.C."/>
            <person name="Ferraz C."/>
            <person name="Ferriera S."/>
            <person name="Fleischmann W."/>
            <person name="Fosler C."/>
            <person name="Gabrielian A.E."/>
            <person name="Garg N.S."/>
            <person name="Gelbart W.M."/>
            <person name="Glasser K."/>
            <person name="Glodek A."/>
            <person name="Gong F."/>
            <person name="Gorrell J.H."/>
            <person name="Gu Z."/>
            <person name="Guan P."/>
            <person name="Harris M."/>
            <person name="Harris N.L."/>
            <person name="Harvey D."/>
            <person name="Heiman T.J."/>
            <person name="Hernandez J.R."/>
            <person name="Houck J."/>
            <person name="Hostin D."/>
            <person name="Houston K.A."/>
            <person name="Howland T.J."/>
            <person name="Wei M.H."/>
            <person name="Ibegwam C."/>
            <person name="Jalali M."/>
            <person name="Kalush F."/>
            <person name="Karpen G.H."/>
            <person name="Ke Z."/>
            <person name="Kennison J.A."/>
            <person name="Ketchum K.A."/>
            <person name="Kimmel B.E."/>
            <person name="Kodira C.D."/>
            <person name="Kraft C."/>
            <person name="Kravitz S."/>
            <person name="Kulp D."/>
            <person name="Lai Z."/>
            <person name="Lasko P."/>
            <person name="Lei Y."/>
            <person name="Levitsky A.A."/>
            <person name="Li J."/>
            <person name="Li Z."/>
            <person name="Liang Y."/>
            <person name="Lin X."/>
            <person name="Liu X."/>
            <person name="Mattei B."/>
            <person name="McIntosh T.C."/>
            <person name="McLeod M.P."/>
            <person name="McPherson D."/>
            <person name="Merkulov G."/>
            <person name="Milshina N.V."/>
            <person name="Mobarry C."/>
            <person name="Morris J."/>
            <person name="Moshrefi A."/>
            <person name="Mount S.M."/>
            <person name="Moy M."/>
            <person name="Murphy B."/>
            <person name="Murphy L."/>
            <person name="Muzny D.M."/>
            <person name="Nelson D.L."/>
            <person name="Nelson D.R."/>
            <person name="Nelson K.A."/>
            <person name="Nixon K."/>
            <person name="Nusskern D.R."/>
            <person name="Pacleb J.M."/>
            <person name="Palazzolo M."/>
            <person name="Pittman G.S."/>
            <person name="Pan S."/>
            <person name="Pollard J."/>
            <person name="Puri V."/>
            <person name="Reese M.G."/>
            <person name="Reinert K."/>
            <person name="Remington K."/>
            <person name="Saunders R.D."/>
            <person name="Scheeler F."/>
            <person name="Shen H."/>
            <person name="Shue B.C."/>
            <person name="Siden-Kiamos I."/>
            <person name="Simpson M."/>
            <person name="Skupski M.P."/>
            <person name="Smith T."/>
            <person name="Spier E."/>
            <person name="Spradling A.C."/>
            <person name="Stapleton M."/>
            <person name="Strong R."/>
            <person name="Sun E."/>
            <person name="Svirskas R."/>
            <person name="Tector C."/>
            <person name="Turner R."/>
            <person name="Venter E."/>
            <person name="Wang A.H."/>
            <person name="Wang X."/>
            <person name="Wang Z.Y."/>
            <person name="Wassarman D.A."/>
            <person name="Weinstock G.M."/>
            <person name="Weissenbach J."/>
            <person name="Williams S.M."/>
            <person name="WoodageT"/>
            <person name="Worley K.C."/>
            <person name="Wu D."/>
            <person name="Yang S."/>
            <person name="Yao Q.A."/>
            <person name="Ye J."/>
            <person name="Yeh R.F."/>
            <person name="Zaveri J.S."/>
            <person name="Zhan M."/>
            <person name="Zhang G."/>
            <person name="Zhao Q."/>
            <person name="Zheng L."/>
            <person name="Zheng X.H."/>
            <person name="Zhong F.N."/>
            <person name="Zhong W."/>
            <person name="Zhou X."/>
            <person name="Zhu S."/>
            <person name="Zhu X."/>
            <person name="Smith H.O."/>
            <person name="Gibbs R.A."/>
            <person name="Myers E.W."/>
            <person name="Rubin G.M."/>
            <person name="Venter J.C."/>
        </authorList>
    </citation>
    <scope>NUCLEOTIDE SEQUENCE [LARGE SCALE GENOMIC DNA]</scope>
    <source>
        <strain evidence="5">Berkeley</strain>
    </source>
</reference>
<feature type="signal peptide" evidence="2">
    <location>
        <begin position="1"/>
        <end position="22"/>
    </location>
</feature>
<dbReference type="AGR" id="FB:FBgn0033090"/>
<evidence type="ECO:0000313" key="4">
    <source>
        <dbReference type="FlyBase" id="FBgn0033090"/>
    </source>
</evidence>
<reference evidence="3 5" key="5">
    <citation type="journal article" date="2002" name="Genome Biol.">
        <title>Heterochromatic sequences in a Drosophila whole-genome shotgun assembly.</title>
        <authorList>
            <person name="Hoskins R.A."/>
            <person name="Smith C.D."/>
            <person name="Carlson J.W."/>
            <person name="Carvalho A.B."/>
            <person name="Halpern A."/>
            <person name="Kaminker J.S."/>
            <person name="Kennedy C."/>
            <person name="Mungall C.J."/>
            <person name="Sullivan B.A."/>
            <person name="Sutton G.G."/>
            <person name="Yasuhara J.C."/>
            <person name="Wakimoto B.T."/>
            <person name="Myers E.W."/>
            <person name="Celniker S.E."/>
            <person name="Rubin G.M."/>
            <person name="Karpen G.H."/>
        </authorList>
    </citation>
    <scope>NUCLEOTIDE SEQUENCE [LARGE SCALE GENOMIC DNA]</scope>
    <source>
        <strain evidence="5">Berkeley</strain>
    </source>
</reference>
<dbReference type="PhylomeDB" id="A1Z6N3"/>
<sequence>MRFVLWYVFVLSSMNVFQKSNAKSRLTANLTDDPLHAYNEVVQNLIKNWESPVVYLKKRGFLPRNYEDASRIKHSLDALMQRIKRAKRDHTKEVTFNVRPKEMAKAYPRNQRGFQLSTGTMLSSLEQLKVIEGQATKAKTTAKSSEQEQELLAMKRRLEELQQVAGTGQDQPGYRRQIKVNPIDKDPGKSAQSYDEILQRMIEKTSPHYSQQSNSHLETHPNQLAPAPPGATQKLDNVQMAPKEDKPLTLEHIELHAYTAQSAPRNLLHKSVVDLPILRAAETQRSKTATEASNVESKLRAPTYLNWDMKNGRLDHYSSVDKEAYLNQLVRVFGRNLDFKEPTQKGKEPTVS</sequence>
<reference evidence="3 5" key="8">
    <citation type="journal article" date="2007" name="Science">
        <title>Sequence finishing and mapping of Drosophila melanogaster heterochromatin.</title>
        <authorList>
            <person name="Hoskins R.A."/>
            <person name="Carlson J.W."/>
            <person name="Kennedy C."/>
            <person name="Acevedo D."/>
            <person name="Evans-Holm M."/>
            <person name="Frise E."/>
            <person name="Wan K.H."/>
            <person name="Park S."/>
            <person name="Mendez-Lago M."/>
            <person name="Rossi F."/>
            <person name="Villasante A."/>
            <person name="Dimitri P."/>
            <person name="Karpen G.H."/>
            <person name="Celniker S.E."/>
        </authorList>
    </citation>
    <scope>NUCLEOTIDE SEQUENCE [LARGE SCALE GENOMIC DNA]</scope>
    <source>
        <strain evidence="5">Berkeley</strain>
    </source>
</reference>
<feature type="chain" id="PRO_5002641841" evidence="2">
    <location>
        <begin position="23"/>
        <end position="352"/>
    </location>
</feature>
<evidence type="ECO:0000256" key="2">
    <source>
        <dbReference type="SAM" id="SignalP"/>
    </source>
</evidence>
<proteinExistence type="predicted"/>
<dbReference type="PaxDb" id="7227-FBpp0085456"/>
<dbReference type="eggNOG" id="ENOG502TA17">
    <property type="taxonomic scope" value="Eukaryota"/>
</dbReference>
<reference evidence="3 5" key="6">
    <citation type="journal article" date="2005" name="PLoS Comput. Biol.">
        <title>Combined evidence annotation of transposable elements in genome sequences.</title>
        <authorList>
            <person name="Quesneville H."/>
            <person name="Bergman C.M."/>
            <person name="Andrieu O."/>
            <person name="Autard D."/>
            <person name="Nouaud D."/>
            <person name="Ashburner M."/>
            <person name="Anxolabehere D."/>
        </authorList>
    </citation>
    <scope>NUCLEOTIDE SEQUENCE [LARGE SCALE GENOMIC DNA]</scope>
    <source>
        <strain evidence="5">Berkeley</strain>
    </source>
</reference>
<dbReference type="GeneID" id="35572"/>
<reference evidence="3 5" key="3">
    <citation type="journal article" date="2002" name="Genome Biol.">
        <title>Annotation of the Drosophila melanogaster euchromatic genome: a systematic review.</title>
        <authorList>
            <person name="Misra S."/>
            <person name="Crosby M.A."/>
            <person name="Mungall C.J."/>
            <person name="Matthews B.B."/>
            <person name="Campbell K.S."/>
            <person name="Hradecky P."/>
            <person name="Huang Y."/>
            <person name="Kaminker J.S."/>
            <person name="Millburn G.H."/>
            <person name="Prochnik S.E."/>
            <person name="Smith C.D."/>
            <person name="Tupy J.L."/>
            <person name="Whitfied E.J."/>
            <person name="Bayraktaroglu L."/>
            <person name="Berman B.P."/>
            <person name="Bettencourt B.R."/>
            <person name="Celniker S.E."/>
            <person name="de Grey A.D."/>
            <person name="Drysdale R.A."/>
            <person name="Harris N.L."/>
            <person name="Richter J."/>
            <person name="Russo S."/>
            <person name="Schroeder A.J."/>
            <person name="Shu S.Q."/>
            <person name="Stapleton M."/>
            <person name="Yamada C."/>
            <person name="Ashburner M."/>
            <person name="Gelbart W.M."/>
            <person name="Rubin G.M."/>
            <person name="Lewis S.E."/>
        </authorList>
    </citation>
    <scope>GENOME REANNOTATION</scope>
    <source>
        <strain evidence="5">Berkeley</strain>
    </source>
</reference>
<dbReference type="HOGENOM" id="CLU_980971_0_0_1"/>
<gene>
    <name evidence="3" type="primary">Dmel\CG15909</name>
    <name evidence="3 4" type="ORF">CG15909</name>
    <name evidence="3" type="ORF">Dmel_CG15909</name>
</gene>
<dbReference type="OrthoDB" id="7855422at2759"/>
<dbReference type="RefSeq" id="NP_610225.1">
    <property type="nucleotide sequence ID" value="NM_136381.3"/>
</dbReference>
<keyword evidence="2" id="KW-0732">Signal</keyword>
<evidence type="ECO:0000256" key="1">
    <source>
        <dbReference type="SAM" id="MobiDB-lite"/>
    </source>
</evidence>